<evidence type="ECO:0000313" key="3">
    <source>
        <dbReference type="Proteomes" id="UP001498398"/>
    </source>
</evidence>
<proteinExistence type="predicted"/>
<feature type="compositionally biased region" description="Polar residues" evidence="1">
    <location>
        <begin position="62"/>
        <end position="75"/>
    </location>
</feature>
<feature type="region of interest" description="Disordered" evidence="1">
    <location>
        <begin position="104"/>
        <end position="136"/>
    </location>
</feature>
<reference evidence="2 3" key="1">
    <citation type="submission" date="2024-01" db="EMBL/GenBank/DDBJ databases">
        <title>A draft genome for the cacao thread blight pathogen Marasmiellus scandens.</title>
        <authorList>
            <person name="Baruah I.K."/>
            <person name="Leung J."/>
            <person name="Bukari Y."/>
            <person name="Amoako-Attah I."/>
            <person name="Meinhardt L.W."/>
            <person name="Bailey B.A."/>
            <person name="Cohen S.P."/>
        </authorList>
    </citation>
    <scope>NUCLEOTIDE SEQUENCE [LARGE SCALE GENOMIC DNA]</scope>
    <source>
        <strain evidence="2 3">GH-19</strain>
    </source>
</reference>
<comment type="caution">
    <text evidence="2">The sequence shown here is derived from an EMBL/GenBank/DDBJ whole genome shotgun (WGS) entry which is preliminary data.</text>
</comment>
<dbReference type="EMBL" id="JBANRG010000004">
    <property type="protein sequence ID" value="KAK7467445.1"/>
    <property type="molecule type" value="Genomic_DNA"/>
</dbReference>
<keyword evidence="3" id="KW-1185">Reference proteome</keyword>
<feature type="compositionally biased region" description="Basic and acidic residues" evidence="1">
    <location>
        <begin position="119"/>
        <end position="130"/>
    </location>
</feature>
<dbReference type="Proteomes" id="UP001498398">
    <property type="component" value="Unassembled WGS sequence"/>
</dbReference>
<evidence type="ECO:0000256" key="1">
    <source>
        <dbReference type="SAM" id="MobiDB-lite"/>
    </source>
</evidence>
<organism evidence="2 3">
    <name type="scientific">Marasmiellus scandens</name>
    <dbReference type="NCBI Taxonomy" id="2682957"/>
    <lineage>
        <taxon>Eukaryota</taxon>
        <taxon>Fungi</taxon>
        <taxon>Dikarya</taxon>
        <taxon>Basidiomycota</taxon>
        <taxon>Agaricomycotina</taxon>
        <taxon>Agaricomycetes</taxon>
        <taxon>Agaricomycetidae</taxon>
        <taxon>Agaricales</taxon>
        <taxon>Marasmiineae</taxon>
        <taxon>Omphalotaceae</taxon>
        <taxon>Marasmiellus</taxon>
    </lineage>
</organism>
<name>A0ABR1JV33_9AGAR</name>
<protein>
    <submittedName>
        <fullName evidence="2">Uncharacterized protein</fullName>
    </submittedName>
</protein>
<accession>A0ABR1JV33</accession>
<sequence length="136" mass="14459">MENDLQRYMDSLSGPDRAEFAALLTCIAGLTPARHQDRTNVQAEGQPVEASTARGSAGPGQANITPSPAQAGATTRDQRRGVMAFLHVICSDGDDLAVLEETSASSADEVYSVSRRQHTTHDGPLNRDPRNAPTDA</sequence>
<evidence type="ECO:0000313" key="2">
    <source>
        <dbReference type="EMBL" id="KAK7467445.1"/>
    </source>
</evidence>
<feature type="region of interest" description="Disordered" evidence="1">
    <location>
        <begin position="33"/>
        <end position="76"/>
    </location>
</feature>
<gene>
    <name evidence="2" type="ORF">VKT23_004499</name>
</gene>